<evidence type="ECO:0000256" key="8">
    <source>
        <dbReference type="ARBA" id="ARBA00023017"/>
    </source>
</evidence>
<keyword evidence="4" id="KW-0217">Developmental protein</keyword>
<feature type="compositionally biased region" description="Low complexity" evidence="13">
    <location>
        <begin position="444"/>
        <end position="453"/>
    </location>
</feature>
<evidence type="ECO:0000256" key="11">
    <source>
        <dbReference type="ARBA" id="ARBA00023212"/>
    </source>
</evidence>
<dbReference type="Proteomes" id="UP001281761">
    <property type="component" value="Unassembled WGS sequence"/>
</dbReference>
<organism evidence="14 15">
    <name type="scientific">Blattamonas nauphoetae</name>
    <dbReference type="NCBI Taxonomy" id="2049346"/>
    <lineage>
        <taxon>Eukaryota</taxon>
        <taxon>Metamonada</taxon>
        <taxon>Preaxostyla</taxon>
        <taxon>Oxymonadida</taxon>
        <taxon>Blattamonas</taxon>
    </lineage>
</organism>
<gene>
    <name evidence="14" type="ORF">BLNAU_16612</name>
</gene>
<keyword evidence="11" id="KW-0206">Cytoskeleton</keyword>
<dbReference type="Gene3D" id="3.40.50.300">
    <property type="entry name" value="P-loop containing nucleotide triphosphate hydrolases"/>
    <property type="match status" value="1"/>
</dbReference>
<evidence type="ECO:0000256" key="4">
    <source>
        <dbReference type="ARBA" id="ARBA00022473"/>
    </source>
</evidence>
<protein>
    <recommendedName>
        <fullName evidence="3">Cytoplasmic dynein 2 light intermediate chain 1</fullName>
    </recommendedName>
</protein>
<evidence type="ECO:0000256" key="7">
    <source>
        <dbReference type="ARBA" id="ARBA00022794"/>
    </source>
</evidence>
<feature type="compositionally biased region" description="Basic and acidic residues" evidence="13">
    <location>
        <begin position="570"/>
        <end position="580"/>
    </location>
</feature>
<name>A0ABQ9XCS1_9EUKA</name>
<evidence type="ECO:0000256" key="2">
    <source>
        <dbReference type="ARBA" id="ARBA00006831"/>
    </source>
</evidence>
<comment type="caution">
    <text evidence="14">The sequence shown here is derived from an EMBL/GenBank/DDBJ whole genome shotgun (WGS) entry which is preliminary data.</text>
</comment>
<evidence type="ECO:0000256" key="13">
    <source>
        <dbReference type="SAM" id="MobiDB-lite"/>
    </source>
</evidence>
<dbReference type="EMBL" id="JARBJD010000176">
    <property type="protein sequence ID" value="KAK2948447.1"/>
    <property type="molecule type" value="Genomic_DNA"/>
</dbReference>
<feature type="compositionally biased region" description="Polar residues" evidence="13">
    <location>
        <begin position="516"/>
        <end position="525"/>
    </location>
</feature>
<evidence type="ECO:0000256" key="12">
    <source>
        <dbReference type="ARBA" id="ARBA00023273"/>
    </source>
</evidence>
<feature type="compositionally biased region" description="Low complexity" evidence="13">
    <location>
        <begin position="415"/>
        <end position="429"/>
    </location>
</feature>
<evidence type="ECO:0000256" key="1">
    <source>
        <dbReference type="ARBA" id="ARBA00004120"/>
    </source>
</evidence>
<keyword evidence="15" id="KW-1185">Reference proteome</keyword>
<evidence type="ECO:0000256" key="6">
    <source>
        <dbReference type="ARBA" id="ARBA00022701"/>
    </source>
</evidence>
<keyword evidence="7" id="KW-0970">Cilium biogenesis/degradation</keyword>
<feature type="compositionally biased region" description="Low complexity" evidence="13">
    <location>
        <begin position="559"/>
        <end position="569"/>
    </location>
</feature>
<sequence>MTQAKSNNFQDDAQEIVNTAIFVGRKGSGKTTVRRWIIEDFREDPGKPTVGLDYSYGKKLSTMGDPDAVVNLYEIGGGAEFANLIDVPLTPYQLPMTSFVITLDLTNPQLAFQDLMFWTELIETRVEECKQILEKSDPKEAEEITGRAYKLKKTKGVHSCGLPIFVFCTHYDVFENKFDQAQKRCFSDAIRYFATFHHQFVAYIRHSKDCDSTNKAIMFLRHSLLPIRAPAVKNCTSSDKQLLFTAGAEDLADVDPTYGKDSAVMSAQDVVASSVNRQFPREKVKEDKKDILNRMDINSFKEPSLDTLLSEMETQLSGANPGWSSVFINHSSTSQDLPTVSSLASTRSTPLIPAPSRPIHHIRPSYLSKPAKTEVKPTTTSRPKSGTRKTVTSPTPTPTSPTKPANVFKDEKTATTRTSKTTRPPSSRGTKTEGSGSESPTPQPSLSTPSTKTQRPASPRRVSSKDKDSDSTSAAPKERPARTTKPAPSTPTPTPASADESQLSARRPLSPRPARKTTSSSSAKQSEPEETKAADPKSSTKRVVRRVAKPAADDDFDDPPLASKRTSTRTSEKSGSETRTRPSAGSESGKSVKTTSTKTARPVPKLMKADDDLYDF</sequence>
<comment type="similarity">
    <text evidence="2">Belongs to the dynein light intermediate chain family.</text>
</comment>
<feature type="compositionally biased region" description="Polar residues" evidence="13">
    <location>
        <begin position="334"/>
        <end position="349"/>
    </location>
</feature>
<evidence type="ECO:0000256" key="5">
    <source>
        <dbReference type="ARBA" id="ARBA00022490"/>
    </source>
</evidence>
<keyword evidence="8" id="KW-0243">Dynein</keyword>
<keyword evidence="10" id="KW-0505">Motor protein</keyword>
<evidence type="ECO:0000256" key="3">
    <source>
        <dbReference type="ARBA" id="ARBA00018863"/>
    </source>
</evidence>
<accession>A0ABQ9XCS1</accession>
<evidence type="ECO:0000256" key="10">
    <source>
        <dbReference type="ARBA" id="ARBA00023175"/>
    </source>
</evidence>
<dbReference type="PANTHER" id="PTHR13236">
    <property type="entry name" value="DYNEIN 2 LIGHT INTERMEDIATE CHAIN, ISOFORM 2"/>
    <property type="match status" value="1"/>
</dbReference>
<keyword evidence="5" id="KW-0963">Cytoplasm</keyword>
<evidence type="ECO:0000256" key="9">
    <source>
        <dbReference type="ARBA" id="ARBA00023069"/>
    </source>
</evidence>
<feature type="compositionally biased region" description="Basic and acidic residues" evidence="13">
    <location>
        <begin position="526"/>
        <end position="535"/>
    </location>
</feature>
<evidence type="ECO:0000313" key="14">
    <source>
        <dbReference type="EMBL" id="KAK2948447.1"/>
    </source>
</evidence>
<evidence type="ECO:0000313" key="15">
    <source>
        <dbReference type="Proteomes" id="UP001281761"/>
    </source>
</evidence>
<feature type="compositionally biased region" description="Basic and acidic residues" evidence="13">
    <location>
        <begin position="607"/>
        <end position="616"/>
    </location>
</feature>
<dbReference type="SUPFAM" id="SSF52540">
    <property type="entry name" value="P-loop containing nucleoside triphosphate hydrolases"/>
    <property type="match status" value="1"/>
</dbReference>
<feature type="compositionally biased region" description="Basic and acidic residues" evidence="13">
    <location>
        <begin position="463"/>
        <end position="481"/>
    </location>
</feature>
<dbReference type="PANTHER" id="PTHR13236:SF0">
    <property type="entry name" value="CYTOPLASMIC DYNEIN 2 LIGHT INTERMEDIATE CHAIN 1"/>
    <property type="match status" value="1"/>
</dbReference>
<feature type="compositionally biased region" description="Low complexity" evidence="13">
    <location>
        <begin position="495"/>
        <end position="508"/>
    </location>
</feature>
<reference evidence="14 15" key="1">
    <citation type="journal article" date="2022" name="bioRxiv">
        <title>Genomics of Preaxostyla Flagellates Illuminates Evolutionary Transitions and the Path Towards Mitochondrial Loss.</title>
        <authorList>
            <person name="Novak L.V.F."/>
            <person name="Treitli S.C."/>
            <person name="Pyrih J."/>
            <person name="Halakuc P."/>
            <person name="Pipaliya S.V."/>
            <person name="Vacek V."/>
            <person name="Brzon O."/>
            <person name="Soukal P."/>
            <person name="Eme L."/>
            <person name="Dacks J.B."/>
            <person name="Karnkowska A."/>
            <person name="Elias M."/>
            <person name="Hampl V."/>
        </authorList>
    </citation>
    <scope>NUCLEOTIDE SEQUENCE [LARGE SCALE GENOMIC DNA]</scope>
    <source>
        <strain evidence="14">NAU3</strain>
        <tissue evidence="14">Gut</tissue>
    </source>
</reference>
<keyword evidence="9" id="KW-0969">Cilium</keyword>
<keyword evidence="6" id="KW-0493">Microtubule</keyword>
<keyword evidence="12" id="KW-0966">Cell projection</keyword>
<proteinExistence type="inferred from homology"/>
<feature type="region of interest" description="Disordered" evidence="13">
    <location>
        <begin position="334"/>
        <end position="616"/>
    </location>
</feature>
<dbReference type="InterPro" id="IPR040045">
    <property type="entry name" value="DYNC2LI1"/>
</dbReference>
<dbReference type="InterPro" id="IPR027417">
    <property type="entry name" value="P-loop_NTPase"/>
</dbReference>
<feature type="compositionally biased region" description="Low complexity" evidence="13">
    <location>
        <begin position="586"/>
        <end position="599"/>
    </location>
</feature>
<comment type="subcellular location">
    <subcellularLocation>
        <location evidence="1">Cytoplasm</location>
        <location evidence="1">Cytoskeleton</location>
        <location evidence="1">Cilium basal body</location>
    </subcellularLocation>
</comment>
<feature type="compositionally biased region" description="Basic residues" evidence="13">
    <location>
        <begin position="539"/>
        <end position="548"/>
    </location>
</feature>